<dbReference type="PROSITE" id="PS00122">
    <property type="entry name" value="CARBOXYLESTERASE_B_1"/>
    <property type="match status" value="1"/>
</dbReference>
<feature type="signal peptide" evidence="6">
    <location>
        <begin position="1"/>
        <end position="18"/>
    </location>
</feature>
<evidence type="ECO:0000256" key="4">
    <source>
        <dbReference type="ARBA" id="ARBA00023157"/>
    </source>
</evidence>
<keyword evidence="2" id="KW-0719">Serine esterase</keyword>
<dbReference type="PANTHER" id="PTHR43142">
    <property type="entry name" value="CARBOXYLIC ESTER HYDROLASE"/>
    <property type="match status" value="1"/>
</dbReference>
<evidence type="ECO:0000256" key="5">
    <source>
        <dbReference type="ARBA" id="ARBA00023180"/>
    </source>
</evidence>
<keyword evidence="3 6" id="KW-0378">Hydrolase</keyword>
<dbReference type="AlphaFoldDB" id="A0AAN7VKM2"/>
<accession>A0AAN7VKM2</accession>
<gene>
    <name evidence="8" type="ORF">RI129_005357</name>
</gene>
<feature type="domain" description="Carboxylesterase type B" evidence="7">
    <location>
        <begin position="24"/>
        <end position="545"/>
    </location>
</feature>
<dbReference type="InterPro" id="IPR029058">
    <property type="entry name" value="AB_hydrolase_fold"/>
</dbReference>
<dbReference type="InterPro" id="IPR019826">
    <property type="entry name" value="Carboxylesterase_B_AS"/>
</dbReference>
<evidence type="ECO:0000259" key="7">
    <source>
        <dbReference type="Pfam" id="PF00135"/>
    </source>
</evidence>
<dbReference type="Pfam" id="PF00135">
    <property type="entry name" value="COesterase"/>
    <property type="match status" value="1"/>
</dbReference>
<sequence>MSILTVLLLSLFVRVINLWEYNLEVQVKQGILRGSERKTWGLRTYAAFEGIPYAEPPVGSRRFQPPVPAGAWEGVLDATKCGAFCPQRDVFVNNLTLVGNEDCLFLNVYTSKVNGNQLLPVIVYIHGGGFMTDSGDPNLYGPDILLDKDIVFVTMNYRLGALGFLSLEDDVLSGNNGLKDQNLALQWVKSNIESFGGNPNKITIFGNSAGGASVYYHILSPLSEGLFHSAISSSGIATATWALAQNGEAKLNAQRLAQFLNCPITSSQAIVECLRKIDPNDIVKQNDKFMEFNYDPAIPHKPVIEPKHAGAFLTKHPMDILKSGQFAHVPFMNGLTSNDGGLKSVSIYSNYSLVERLNKDFEYITPMVLHYDHHNSYKKISRAVRKFYFQDKAIDNDTKMELTDLVTDALFYYPQRVTSLLHAKYTKQPVYFYLFGYRGSVSISTLIGDAEHDYGAIHGDELNYILSNSFFEDYKPTVSDLKMNEIMTTLWYNFANTGNPTPEHDTLIETKWERVEPDMFKYYLIGGVNDIKMETNLFEHRFEFWDDLNIHFSSSNVKDEL</sequence>
<dbReference type="GO" id="GO:0052689">
    <property type="term" value="F:carboxylic ester hydrolase activity"/>
    <property type="evidence" value="ECO:0007669"/>
    <property type="project" value="UniProtKB-KW"/>
</dbReference>
<dbReference type="SUPFAM" id="SSF53474">
    <property type="entry name" value="alpha/beta-Hydrolases"/>
    <property type="match status" value="1"/>
</dbReference>
<keyword evidence="9" id="KW-1185">Reference proteome</keyword>
<dbReference type="FunFam" id="3.40.50.1820:FF:000155">
    <property type="entry name" value="Carboxylic ester hydrolase"/>
    <property type="match status" value="1"/>
</dbReference>
<name>A0AAN7VKM2_9COLE</name>
<dbReference type="EMBL" id="JAVRBK010000003">
    <property type="protein sequence ID" value="KAK5646893.1"/>
    <property type="molecule type" value="Genomic_DNA"/>
</dbReference>
<proteinExistence type="inferred from homology"/>
<evidence type="ECO:0000256" key="3">
    <source>
        <dbReference type="ARBA" id="ARBA00022801"/>
    </source>
</evidence>
<dbReference type="InterPro" id="IPR002018">
    <property type="entry name" value="CarbesteraseB"/>
</dbReference>
<dbReference type="EC" id="3.1.1.-" evidence="6"/>
<dbReference type="PANTHER" id="PTHR43142:SF1">
    <property type="entry name" value="CARBOXYLIC ESTER HYDROLASE"/>
    <property type="match status" value="1"/>
</dbReference>
<reference evidence="8 9" key="1">
    <citation type="journal article" date="2024" name="Insects">
        <title>An Improved Chromosome-Level Genome Assembly of the Firefly Pyrocoelia pectoralis.</title>
        <authorList>
            <person name="Fu X."/>
            <person name="Meyer-Rochow V.B."/>
            <person name="Ballantyne L."/>
            <person name="Zhu X."/>
        </authorList>
    </citation>
    <scope>NUCLEOTIDE SEQUENCE [LARGE SCALE GENOMIC DNA]</scope>
    <source>
        <strain evidence="8">XCY_ONT2</strain>
    </source>
</reference>
<evidence type="ECO:0000313" key="9">
    <source>
        <dbReference type="Proteomes" id="UP001329430"/>
    </source>
</evidence>
<comment type="similarity">
    <text evidence="1 6">Belongs to the type-B carboxylesterase/lipase family.</text>
</comment>
<keyword evidence="6" id="KW-0732">Signal</keyword>
<dbReference type="CDD" id="cd00312">
    <property type="entry name" value="Esterase_lipase"/>
    <property type="match status" value="1"/>
</dbReference>
<evidence type="ECO:0000313" key="8">
    <source>
        <dbReference type="EMBL" id="KAK5646893.1"/>
    </source>
</evidence>
<dbReference type="Proteomes" id="UP001329430">
    <property type="component" value="Chromosome 3"/>
</dbReference>
<keyword evidence="4" id="KW-1015">Disulfide bond</keyword>
<evidence type="ECO:0000256" key="1">
    <source>
        <dbReference type="ARBA" id="ARBA00005964"/>
    </source>
</evidence>
<feature type="chain" id="PRO_5042670480" description="Carboxylic ester hydrolase" evidence="6">
    <location>
        <begin position="19"/>
        <end position="561"/>
    </location>
</feature>
<evidence type="ECO:0000256" key="2">
    <source>
        <dbReference type="ARBA" id="ARBA00022487"/>
    </source>
</evidence>
<comment type="caution">
    <text evidence="8">The sequence shown here is derived from an EMBL/GenBank/DDBJ whole genome shotgun (WGS) entry which is preliminary data.</text>
</comment>
<keyword evidence="5" id="KW-0325">Glycoprotein</keyword>
<evidence type="ECO:0000256" key="6">
    <source>
        <dbReference type="RuleBase" id="RU361235"/>
    </source>
</evidence>
<organism evidence="8 9">
    <name type="scientific">Pyrocoelia pectoralis</name>
    <dbReference type="NCBI Taxonomy" id="417401"/>
    <lineage>
        <taxon>Eukaryota</taxon>
        <taxon>Metazoa</taxon>
        <taxon>Ecdysozoa</taxon>
        <taxon>Arthropoda</taxon>
        <taxon>Hexapoda</taxon>
        <taxon>Insecta</taxon>
        <taxon>Pterygota</taxon>
        <taxon>Neoptera</taxon>
        <taxon>Endopterygota</taxon>
        <taxon>Coleoptera</taxon>
        <taxon>Polyphaga</taxon>
        <taxon>Elateriformia</taxon>
        <taxon>Elateroidea</taxon>
        <taxon>Lampyridae</taxon>
        <taxon>Lampyrinae</taxon>
        <taxon>Pyrocoelia</taxon>
    </lineage>
</organism>
<protein>
    <recommendedName>
        <fullName evidence="6">Carboxylic ester hydrolase</fullName>
        <ecNumber evidence="6">3.1.1.-</ecNumber>
    </recommendedName>
</protein>
<dbReference type="Gene3D" id="3.40.50.1820">
    <property type="entry name" value="alpha/beta hydrolase"/>
    <property type="match status" value="1"/>
</dbReference>